<dbReference type="Proteomes" id="UP001634394">
    <property type="component" value="Unassembled WGS sequence"/>
</dbReference>
<protein>
    <submittedName>
        <fullName evidence="1">Uncharacterized protein</fullName>
    </submittedName>
</protein>
<sequence>MEIVFSVVLETKDGARYSRNVSFVKKFVNSSVPDSEIQMESKSAITKVSDSDDNSSNNIICGGILSTPTRTPIPMSRVLEDQSSNEVARPRCERKLPSKFADFEMT</sequence>
<name>A0ABD3XYJ3_SINWO</name>
<evidence type="ECO:0000313" key="2">
    <source>
        <dbReference type="Proteomes" id="UP001634394"/>
    </source>
</evidence>
<evidence type="ECO:0000313" key="1">
    <source>
        <dbReference type="EMBL" id="KAL3890063.1"/>
    </source>
</evidence>
<reference evidence="1 2" key="1">
    <citation type="submission" date="2024-11" db="EMBL/GenBank/DDBJ databases">
        <title>Chromosome-level genome assembly of the freshwater bivalve Anodonta woodiana.</title>
        <authorList>
            <person name="Chen X."/>
        </authorList>
    </citation>
    <scope>NUCLEOTIDE SEQUENCE [LARGE SCALE GENOMIC DNA]</scope>
    <source>
        <strain evidence="1">MN2024</strain>
        <tissue evidence="1">Gills</tissue>
    </source>
</reference>
<comment type="caution">
    <text evidence="1">The sequence shown here is derived from an EMBL/GenBank/DDBJ whole genome shotgun (WGS) entry which is preliminary data.</text>
</comment>
<dbReference type="AlphaFoldDB" id="A0ABD3XYJ3"/>
<proteinExistence type="predicted"/>
<gene>
    <name evidence="1" type="ORF">ACJMK2_002360</name>
</gene>
<keyword evidence="2" id="KW-1185">Reference proteome</keyword>
<organism evidence="1 2">
    <name type="scientific">Sinanodonta woodiana</name>
    <name type="common">Chinese pond mussel</name>
    <name type="synonym">Anodonta woodiana</name>
    <dbReference type="NCBI Taxonomy" id="1069815"/>
    <lineage>
        <taxon>Eukaryota</taxon>
        <taxon>Metazoa</taxon>
        <taxon>Spiralia</taxon>
        <taxon>Lophotrochozoa</taxon>
        <taxon>Mollusca</taxon>
        <taxon>Bivalvia</taxon>
        <taxon>Autobranchia</taxon>
        <taxon>Heteroconchia</taxon>
        <taxon>Palaeoheterodonta</taxon>
        <taxon>Unionida</taxon>
        <taxon>Unionoidea</taxon>
        <taxon>Unionidae</taxon>
        <taxon>Unioninae</taxon>
        <taxon>Sinanodonta</taxon>
    </lineage>
</organism>
<accession>A0ABD3XYJ3</accession>
<dbReference type="EMBL" id="JBJQND010000001">
    <property type="protein sequence ID" value="KAL3890063.1"/>
    <property type="molecule type" value="Genomic_DNA"/>
</dbReference>